<dbReference type="InterPro" id="IPR051782">
    <property type="entry name" value="ABC_Transporter_VariousFunc"/>
</dbReference>
<dbReference type="SMART" id="SM00382">
    <property type="entry name" value="AAA"/>
    <property type="match status" value="1"/>
</dbReference>
<keyword evidence="3 5" id="KW-0067">ATP-binding</keyword>
<protein>
    <submittedName>
        <fullName evidence="5">Multidrug ABC transporter ATP-binding protein</fullName>
    </submittedName>
</protein>
<comment type="caution">
    <text evidence="5">The sequence shown here is derived from an EMBL/GenBank/DDBJ whole genome shotgun (WGS) entry which is preliminary data.</text>
</comment>
<keyword evidence="1" id="KW-0813">Transport</keyword>
<dbReference type="InterPro" id="IPR027417">
    <property type="entry name" value="P-loop_NTPase"/>
</dbReference>
<dbReference type="PANTHER" id="PTHR42939:SF1">
    <property type="entry name" value="ABC TRANSPORTER ATP-BINDING PROTEIN ALBC-RELATED"/>
    <property type="match status" value="1"/>
</dbReference>
<dbReference type="PROSITE" id="PS50893">
    <property type="entry name" value="ABC_TRANSPORTER_2"/>
    <property type="match status" value="1"/>
</dbReference>
<gene>
    <name evidence="5" type="ORF">BWX42_08405</name>
</gene>
<dbReference type="Pfam" id="PF00005">
    <property type="entry name" value="ABC_tran"/>
    <property type="match status" value="1"/>
</dbReference>
<evidence type="ECO:0000256" key="2">
    <source>
        <dbReference type="ARBA" id="ARBA00022741"/>
    </source>
</evidence>
<evidence type="ECO:0000313" key="6">
    <source>
        <dbReference type="Proteomes" id="UP000190409"/>
    </source>
</evidence>
<organism evidence="5 6">
    <name type="scientific">Dolosigranulum pigrum</name>
    <dbReference type="NCBI Taxonomy" id="29394"/>
    <lineage>
        <taxon>Bacteria</taxon>
        <taxon>Bacillati</taxon>
        <taxon>Bacillota</taxon>
        <taxon>Bacilli</taxon>
        <taxon>Lactobacillales</taxon>
        <taxon>Carnobacteriaceae</taxon>
        <taxon>Dolosigranulum</taxon>
    </lineage>
</organism>
<dbReference type="InterPro" id="IPR003439">
    <property type="entry name" value="ABC_transporter-like_ATP-bd"/>
</dbReference>
<dbReference type="Proteomes" id="UP000190409">
    <property type="component" value="Unassembled WGS sequence"/>
</dbReference>
<evidence type="ECO:0000259" key="4">
    <source>
        <dbReference type="PROSITE" id="PS50893"/>
    </source>
</evidence>
<dbReference type="CDD" id="cd03230">
    <property type="entry name" value="ABC_DR_subfamily_A"/>
    <property type="match status" value="1"/>
</dbReference>
<dbReference type="PANTHER" id="PTHR42939">
    <property type="entry name" value="ABC TRANSPORTER ATP-BINDING PROTEIN ALBC-RELATED"/>
    <property type="match status" value="1"/>
</dbReference>
<evidence type="ECO:0000256" key="1">
    <source>
        <dbReference type="ARBA" id="ARBA00022448"/>
    </source>
</evidence>
<reference evidence="5 6" key="1">
    <citation type="submission" date="2017-01" db="EMBL/GenBank/DDBJ databases">
        <title>Complete Genome Sequence of Dolosigranulum pigrum isolated from a Patient with interstitial lung disease.</title>
        <authorList>
            <person name="Mukhopadhyay R."/>
            <person name="Joaquin J."/>
            <person name="Hogue R."/>
            <person name="Fitzgerald S."/>
            <person name="Jospin G."/>
            <person name="Eisen J.A."/>
            <person name="Chaturvedi V."/>
        </authorList>
    </citation>
    <scope>NUCLEOTIDE SEQUENCE [LARGE SCALE GENOMIC DNA]</scope>
    <source>
        <strain evidence="5 6">15S00348</strain>
    </source>
</reference>
<evidence type="ECO:0000256" key="3">
    <source>
        <dbReference type="ARBA" id="ARBA00022840"/>
    </source>
</evidence>
<keyword evidence="2" id="KW-0547">Nucleotide-binding</keyword>
<sequence length="295" mass="33344">MLDVSNVSKQYSGNDFYSLKDVSFTIEKGEIVGLIGKNGAGKTTLLKLLAKSHFPTTGVIRYRGLDIFSEDNVLRPFGLMIETVYYSHLTVKQNIEFYLDIHDQSEYKKNIQSVLETVELWHKKDFKPDGFSFGMKQRLSLAMSLVTNPEFMILDEPFVGLDPDGVNDLMRILKQWAADRGTSIIVSSHQLNELEAICDRYLYIEGGALKKQFGKAAVEVTVIELVDALQDKDALFSAYEAIQAISEDGKQIEVDSNSEAFHQILGTITASHNIKKIFTKENALNQYFKGRRDHE</sequence>
<dbReference type="InterPro" id="IPR017871">
    <property type="entry name" value="ABC_transporter-like_CS"/>
</dbReference>
<proteinExistence type="predicted"/>
<dbReference type="AlphaFoldDB" id="A0A1S8KPS6"/>
<dbReference type="SUPFAM" id="SSF52540">
    <property type="entry name" value="P-loop containing nucleoside triphosphate hydrolases"/>
    <property type="match status" value="1"/>
</dbReference>
<dbReference type="InterPro" id="IPR003593">
    <property type="entry name" value="AAA+_ATPase"/>
</dbReference>
<dbReference type="Gene3D" id="3.40.50.300">
    <property type="entry name" value="P-loop containing nucleotide triphosphate hydrolases"/>
    <property type="match status" value="1"/>
</dbReference>
<dbReference type="PROSITE" id="PS00211">
    <property type="entry name" value="ABC_TRANSPORTER_1"/>
    <property type="match status" value="1"/>
</dbReference>
<feature type="domain" description="ABC transporter" evidence="4">
    <location>
        <begin position="2"/>
        <end position="231"/>
    </location>
</feature>
<name>A0A1S8KPS6_9LACT</name>
<dbReference type="GO" id="GO:0016887">
    <property type="term" value="F:ATP hydrolysis activity"/>
    <property type="evidence" value="ECO:0007669"/>
    <property type="project" value="InterPro"/>
</dbReference>
<evidence type="ECO:0000313" key="5">
    <source>
        <dbReference type="EMBL" id="OOL81710.1"/>
    </source>
</evidence>
<dbReference type="GO" id="GO:0005524">
    <property type="term" value="F:ATP binding"/>
    <property type="evidence" value="ECO:0007669"/>
    <property type="project" value="UniProtKB-KW"/>
</dbReference>
<accession>A0A1S8KPS6</accession>
<dbReference type="EMBL" id="MUYF01000003">
    <property type="protein sequence ID" value="OOL81710.1"/>
    <property type="molecule type" value="Genomic_DNA"/>
</dbReference>